<accession>A0A644ZW30</accession>
<dbReference type="AlphaFoldDB" id="A0A644ZW30"/>
<gene>
    <name evidence="2" type="ORF">SDC9_88433</name>
</gene>
<dbReference type="EMBL" id="VSSQ01009486">
    <property type="protein sequence ID" value="MPM41774.1"/>
    <property type="molecule type" value="Genomic_DNA"/>
</dbReference>
<evidence type="ECO:0000313" key="2">
    <source>
        <dbReference type="EMBL" id="MPM41774.1"/>
    </source>
</evidence>
<evidence type="ECO:0000256" key="1">
    <source>
        <dbReference type="SAM" id="MobiDB-lite"/>
    </source>
</evidence>
<sequence length="123" mass="13351">MGQVVGTEGEELGNSSGLTGNHGGARDFDHGTELVGEVDFLFFHHCFGNRDEAGLDPFELVDVTSQGDHDLRFHNDATQGAVSGSFKDGADLHFDDLRHGDGETHTTQTHHRVAFVHGLHCIE</sequence>
<reference evidence="2" key="1">
    <citation type="submission" date="2019-08" db="EMBL/GenBank/DDBJ databases">
        <authorList>
            <person name="Kucharzyk K."/>
            <person name="Murdoch R.W."/>
            <person name="Higgins S."/>
            <person name="Loffler F."/>
        </authorList>
    </citation>
    <scope>NUCLEOTIDE SEQUENCE</scope>
</reference>
<name>A0A644ZW30_9ZZZZ</name>
<protein>
    <submittedName>
        <fullName evidence="2">Uncharacterized protein</fullName>
    </submittedName>
</protein>
<comment type="caution">
    <text evidence="2">The sequence shown here is derived from an EMBL/GenBank/DDBJ whole genome shotgun (WGS) entry which is preliminary data.</text>
</comment>
<feature type="region of interest" description="Disordered" evidence="1">
    <location>
        <begin position="1"/>
        <end position="24"/>
    </location>
</feature>
<organism evidence="2">
    <name type="scientific">bioreactor metagenome</name>
    <dbReference type="NCBI Taxonomy" id="1076179"/>
    <lineage>
        <taxon>unclassified sequences</taxon>
        <taxon>metagenomes</taxon>
        <taxon>ecological metagenomes</taxon>
    </lineage>
</organism>
<proteinExistence type="predicted"/>